<proteinExistence type="predicted"/>
<dbReference type="PANTHER" id="PTHR37953">
    <property type="entry name" value="UPF0127 PROTEIN MJ1496"/>
    <property type="match status" value="1"/>
</dbReference>
<comment type="caution">
    <text evidence="2">The sequence shown here is derived from an EMBL/GenBank/DDBJ whole genome shotgun (WGS) entry which is preliminary data.</text>
</comment>
<evidence type="ECO:0000313" key="2">
    <source>
        <dbReference type="EMBL" id="MCT8329160.1"/>
    </source>
</evidence>
<gene>
    <name evidence="2" type="ORF">N5I32_06520</name>
</gene>
<dbReference type="PANTHER" id="PTHR37953:SF1">
    <property type="entry name" value="UPF0127 PROTEIN MJ1496"/>
    <property type="match status" value="1"/>
</dbReference>
<organism evidence="2 3">
    <name type="scientific">Albidovulum sediminis</name>
    <dbReference type="NCBI Taxonomy" id="3066345"/>
    <lineage>
        <taxon>Bacteria</taxon>
        <taxon>Pseudomonadati</taxon>
        <taxon>Pseudomonadota</taxon>
        <taxon>Alphaproteobacteria</taxon>
        <taxon>Rhodobacterales</taxon>
        <taxon>Paracoccaceae</taxon>
        <taxon>Albidovulum</taxon>
    </lineage>
</organism>
<dbReference type="EMBL" id="JAOCQF010000001">
    <property type="protein sequence ID" value="MCT8329160.1"/>
    <property type="molecule type" value="Genomic_DNA"/>
</dbReference>
<accession>A0ABT2NK96</accession>
<protein>
    <submittedName>
        <fullName evidence="2">DUF192 domain-containing protein</fullName>
    </submittedName>
</protein>
<dbReference type="Proteomes" id="UP001205601">
    <property type="component" value="Unassembled WGS sequence"/>
</dbReference>
<dbReference type="InterPro" id="IPR003795">
    <property type="entry name" value="DUF192"/>
</dbReference>
<dbReference type="Pfam" id="PF02643">
    <property type="entry name" value="DUF192"/>
    <property type="match status" value="1"/>
</dbReference>
<reference evidence="3" key="1">
    <citation type="submission" date="2023-07" db="EMBL/GenBank/DDBJ databases">
        <title>Defluviimonas sediminis sp. nov., isolated from mangrove sediment.</title>
        <authorList>
            <person name="Liu L."/>
            <person name="Li J."/>
            <person name="Huang Y."/>
            <person name="Pan J."/>
            <person name="Li M."/>
        </authorList>
    </citation>
    <scope>NUCLEOTIDE SEQUENCE [LARGE SCALE GENOMIC DNA]</scope>
    <source>
        <strain evidence="3">FT324</strain>
    </source>
</reference>
<evidence type="ECO:0000313" key="3">
    <source>
        <dbReference type="Proteomes" id="UP001205601"/>
    </source>
</evidence>
<dbReference type="Gene3D" id="2.60.120.1140">
    <property type="entry name" value="Protein of unknown function DUF192"/>
    <property type="match status" value="1"/>
</dbReference>
<keyword evidence="1" id="KW-0732">Signal</keyword>
<feature type="chain" id="PRO_5046310805" evidence="1">
    <location>
        <begin position="21"/>
        <end position="157"/>
    </location>
</feature>
<sequence length="157" mass="17028">MIRRFLFGLAGTIAALPAFAGCAPDVAELRWDGGKARFRVEIADTTEERARGLMFRDSMSSGAGMLFVFETPREVGFWMKNTLIPLDMIFVAPDGRVARVHENAVPQDETLIPGGSGIQYVLEINGGLARRLGIVEGAELRHPAIDQAAALWPCAGE</sequence>
<name>A0ABT2NK96_9RHOB</name>
<dbReference type="PROSITE" id="PS51257">
    <property type="entry name" value="PROKAR_LIPOPROTEIN"/>
    <property type="match status" value="1"/>
</dbReference>
<feature type="signal peptide" evidence="1">
    <location>
        <begin position="1"/>
        <end position="20"/>
    </location>
</feature>
<keyword evidence="3" id="KW-1185">Reference proteome</keyword>
<dbReference type="InterPro" id="IPR038695">
    <property type="entry name" value="Saro_0823-like_sf"/>
</dbReference>
<evidence type="ECO:0000256" key="1">
    <source>
        <dbReference type="SAM" id="SignalP"/>
    </source>
</evidence>